<keyword evidence="1" id="KW-0732">Signal</keyword>
<name>A0ABT6MK19_9NOCA</name>
<comment type="caution">
    <text evidence="2">The sequence shown here is derived from an EMBL/GenBank/DDBJ whole genome shotgun (WGS) entry which is preliminary data.</text>
</comment>
<protein>
    <submittedName>
        <fullName evidence="2">Uncharacterized protein</fullName>
    </submittedName>
</protein>
<proteinExistence type="predicted"/>
<organism evidence="2 3">
    <name type="scientific">Prescottella agglutinans</name>
    <dbReference type="NCBI Taxonomy" id="1644129"/>
    <lineage>
        <taxon>Bacteria</taxon>
        <taxon>Bacillati</taxon>
        <taxon>Actinomycetota</taxon>
        <taxon>Actinomycetes</taxon>
        <taxon>Mycobacteriales</taxon>
        <taxon>Nocardiaceae</taxon>
        <taxon>Prescottella</taxon>
    </lineage>
</organism>
<reference evidence="2 3" key="1">
    <citation type="submission" date="2023-04" db="EMBL/GenBank/DDBJ databases">
        <title>Forest soil microbial communities from Buena Vista Peninsula, Colon Province, Panama.</title>
        <authorList>
            <person name="Bouskill N."/>
        </authorList>
    </citation>
    <scope>NUCLEOTIDE SEQUENCE [LARGE SCALE GENOMIC DNA]</scope>
    <source>
        <strain evidence="2 3">CFH S0262</strain>
    </source>
</reference>
<evidence type="ECO:0000256" key="1">
    <source>
        <dbReference type="SAM" id="SignalP"/>
    </source>
</evidence>
<keyword evidence="3" id="KW-1185">Reference proteome</keyword>
<gene>
    <name evidence="2" type="ORF">M2280_005901</name>
</gene>
<dbReference type="EMBL" id="JARXVC010000025">
    <property type="protein sequence ID" value="MDH6284640.1"/>
    <property type="molecule type" value="Genomic_DNA"/>
</dbReference>
<sequence length="122" mass="12985">MKTTLKIAATAAGACAALALGTGTASAFELFSGDRYLEISFDHNETRVLRDVGAGNVIDALVPDDQTAMSPGEGSKYDTHQTLVYASVHQLIDEAVSRGGSVAFTINDPAYWGNLVDVYQDW</sequence>
<evidence type="ECO:0000313" key="2">
    <source>
        <dbReference type="EMBL" id="MDH6284640.1"/>
    </source>
</evidence>
<dbReference type="RefSeq" id="WP_280763852.1">
    <property type="nucleotide sequence ID" value="NZ_JARXVC010000025.1"/>
</dbReference>
<dbReference type="Proteomes" id="UP001160334">
    <property type="component" value="Unassembled WGS sequence"/>
</dbReference>
<evidence type="ECO:0000313" key="3">
    <source>
        <dbReference type="Proteomes" id="UP001160334"/>
    </source>
</evidence>
<accession>A0ABT6MK19</accession>
<feature type="chain" id="PRO_5045918304" evidence="1">
    <location>
        <begin position="28"/>
        <end position="122"/>
    </location>
</feature>
<feature type="signal peptide" evidence="1">
    <location>
        <begin position="1"/>
        <end position="27"/>
    </location>
</feature>